<dbReference type="EMBL" id="AYXT01000009">
    <property type="protein sequence ID" value="ETF03210.1"/>
    <property type="molecule type" value="Genomic_DNA"/>
</dbReference>
<keyword evidence="3" id="KW-1185">Reference proteome</keyword>
<dbReference type="SUPFAM" id="SSF56281">
    <property type="entry name" value="Metallo-hydrolase/oxidoreductase"/>
    <property type="match status" value="1"/>
</dbReference>
<protein>
    <submittedName>
        <fullName evidence="2">Carbon-phosphorus lyase</fullName>
    </submittedName>
</protein>
<dbReference type="Gene3D" id="3.60.15.10">
    <property type="entry name" value="Ribonuclease Z/Hydroxyacylglutathione hydrolase-like"/>
    <property type="match status" value="1"/>
</dbReference>
<dbReference type="NCBIfam" id="TIGR03307">
    <property type="entry name" value="PhnP"/>
    <property type="match status" value="1"/>
</dbReference>
<dbReference type="PATRIC" id="fig|1424334.3.peg.2092"/>
<sequence>MKLTFLGTGNSAQMPVYNCHCDACARAQQDARYARLPCSALLQGNDGQWLIDSGLMDLTERFAPGALQAIFQTHYHADHAQGLLHLRWGVNMRLPVYGPPDELGFADLYKHPGILDFSEPFQAFQERRFDGFTVTPLPLQHSKLTYGYLIRPDQGATLAYLTDTLGLPDDVRDFLREQHLDHCVLDCSYPPRTEPGRNHNDLNQALAIHAEIGAQTTWLTHAGHELDRYLMAHPGLLPAGVHQAFDGAHIQL</sequence>
<feature type="domain" description="Metallo-beta-lactamase" evidence="1">
    <location>
        <begin position="37"/>
        <end position="224"/>
    </location>
</feature>
<dbReference type="HOGENOM" id="CLU_044538_3_0_4"/>
<name>V8QV72_9BURK</name>
<evidence type="ECO:0000259" key="1">
    <source>
        <dbReference type="SMART" id="SM00849"/>
    </source>
</evidence>
<dbReference type="STRING" id="1424334.W822_10430"/>
<dbReference type="PANTHER" id="PTHR42663:SF6">
    <property type="entry name" value="HYDROLASE C777.06C-RELATED"/>
    <property type="match status" value="1"/>
</dbReference>
<dbReference type="CDD" id="cd07736">
    <property type="entry name" value="PhnP-like_MBL-fold"/>
    <property type="match status" value="1"/>
</dbReference>
<gene>
    <name evidence="2" type="ORF">W822_10430</name>
</gene>
<dbReference type="eggNOG" id="COG1235">
    <property type="taxonomic scope" value="Bacteria"/>
</dbReference>
<dbReference type="GO" id="GO:0019700">
    <property type="term" value="P:organic phosphonate catabolic process"/>
    <property type="evidence" value="ECO:0007669"/>
    <property type="project" value="InterPro"/>
</dbReference>
<dbReference type="InterPro" id="IPR036866">
    <property type="entry name" value="RibonucZ/Hydroxyglut_hydro"/>
</dbReference>
<evidence type="ECO:0000313" key="3">
    <source>
        <dbReference type="Proteomes" id="UP000018733"/>
    </source>
</evidence>
<dbReference type="InterPro" id="IPR001279">
    <property type="entry name" value="Metallo-B-lactamas"/>
</dbReference>
<accession>V8QV72</accession>
<dbReference type="AlphaFoldDB" id="V8QV72"/>
<dbReference type="PANTHER" id="PTHR42663">
    <property type="entry name" value="HYDROLASE C777.06C-RELATED-RELATED"/>
    <property type="match status" value="1"/>
</dbReference>
<dbReference type="Proteomes" id="UP000018733">
    <property type="component" value="Unassembled WGS sequence"/>
</dbReference>
<dbReference type="SMART" id="SM00849">
    <property type="entry name" value="Lactamase_B"/>
    <property type="match status" value="1"/>
</dbReference>
<comment type="caution">
    <text evidence="2">The sequence shown here is derived from an EMBL/GenBank/DDBJ whole genome shotgun (WGS) entry which is preliminary data.</text>
</comment>
<dbReference type="GO" id="GO:0008081">
    <property type="term" value="F:phosphoric diester hydrolase activity"/>
    <property type="evidence" value="ECO:0007669"/>
    <property type="project" value="InterPro"/>
</dbReference>
<dbReference type="RefSeq" id="WP_024005054.1">
    <property type="nucleotide sequence ID" value="NZ_KI650979.1"/>
</dbReference>
<dbReference type="InterPro" id="IPR035682">
    <property type="entry name" value="PhnP_MBL"/>
</dbReference>
<dbReference type="GO" id="GO:0016829">
    <property type="term" value="F:lyase activity"/>
    <property type="evidence" value="ECO:0007669"/>
    <property type="project" value="UniProtKB-KW"/>
</dbReference>
<keyword evidence="2" id="KW-0456">Lyase</keyword>
<dbReference type="Pfam" id="PF12706">
    <property type="entry name" value="Lactamase_B_2"/>
    <property type="match status" value="1"/>
</dbReference>
<dbReference type="OrthoDB" id="9803916at2"/>
<reference evidence="2 3" key="1">
    <citation type="journal article" date="2014" name="Genome Announc.">
        <title>Draft Genome Sequence of Advenella kashmirensis Strain W13003, a Polycyclic Aromatic Hydrocarbon-Degrading Bacterium.</title>
        <authorList>
            <person name="Wang X."/>
            <person name="Jin D."/>
            <person name="Zhou L."/>
            <person name="Wu L."/>
            <person name="An W."/>
            <person name="Zhao L."/>
        </authorList>
    </citation>
    <scope>NUCLEOTIDE SEQUENCE [LARGE SCALE GENOMIC DNA]</scope>
    <source>
        <strain evidence="2 3">W13003</strain>
    </source>
</reference>
<proteinExistence type="predicted"/>
<organism evidence="2 3">
    <name type="scientific">Advenella kashmirensis W13003</name>
    <dbReference type="NCBI Taxonomy" id="1424334"/>
    <lineage>
        <taxon>Bacteria</taxon>
        <taxon>Pseudomonadati</taxon>
        <taxon>Pseudomonadota</taxon>
        <taxon>Betaproteobacteria</taxon>
        <taxon>Burkholderiales</taxon>
        <taxon>Alcaligenaceae</taxon>
    </lineage>
</organism>
<dbReference type="InterPro" id="IPR017693">
    <property type="entry name" value="Phosphonate_metab_PhnP"/>
</dbReference>
<evidence type="ECO:0000313" key="2">
    <source>
        <dbReference type="EMBL" id="ETF03210.1"/>
    </source>
</evidence>